<accession>A0A1A7YSP6</accession>
<dbReference type="AlphaFoldDB" id="A0A1A7YSP6"/>
<feature type="compositionally biased region" description="Low complexity" evidence="1">
    <location>
        <begin position="321"/>
        <end position="339"/>
    </location>
</feature>
<feature type="compositionally biased region" description="Basic and acidic residues" evidence="1">
    <location>
        <begin position="235"/>
        <end position="244"/>
    </location>
</feature>
<dbReference type="EMBL" id="HADX01011016">
    <property type="protein sequence ID" value="SBP33248.1"/>
    <property type="molecule type" value="Transcribed_RNA"/>
</dbReference>
<feature type="compositionally biased region" description="Low complexity" evidence="1">
    <location>
        <begin position="353"/>
        <end position="373"/>
    </location>
</feature>
<feature type="compositionally biased region" description="Low complexity" evidence="1">
    <location>
        <begin position="284"/>
        <end position="293"/>
    </location>
</feature>
<dbReference type="GO" id="GO:0006338">
    <property type="term" value="P:chromatin remodeling"/>
    <property type="evidence" value="ECO:0007669"/>
    <property type="project" value="InterPro"/>
</dbReference>
<dbReference type="InterPro" id="IPR029614">
    <property type="entry name" value="CECR2"/>
</dbReference>
<feature type="region of interest" description="Disordered" evidence="1">
    <location>
        <begin position="28"/>
        <end position="142"/>
    </location>
</feature>
<reference evidence="2" key="2">
    <citation type="submission" date="2016-06" db="EMBL/GenBank/DDBJ databases">
        <title>The genome of a short-lived fish provides insights into sex chromosome evolution and the genetic control of aging.</title>
        <authorList>
            <person name="Reichwald K."/>
            <person name="Felder M."/>
            <person name="Petzold A."/>
            <person name="Koch P."/>
            <person name="Groth M."/>
            <person name="Platzer M."/>
        </authorList>
    </citation>
    <scope>NUCLEOTIDE SEQUENCE</scope>
    <source>
        <tissue evidence="2">Brain</tissue>
    </source>
</reference>
<feature type="region of interest" description="Disordered" evidence="1">
    <location>
        <begin position="270"/>
        <end position="507"/>
    </location>
</feature>
<dbReference type="PANTHER" id="PTHR47092">
    <property type="entry name" value="CAT EYE SYNDROME CRITICAL REGION PROTEIN 2"/>
    <property type="match status" value="1"/>
</dbReference>
<name>A0A1A7YSP6_9TELE</name>
<feature type="compositionally biased region" description="Polar residues" evidence="1">
    <location>
        <begin position="489"/>
        <end position="507"/>
    </location>
</feature>
<feature type="compositionally biased region" description="Polar residues" evidence="1">
    <location>
        <begin position="118"/>
        <end position="142"/>
    </location>
</feature>
<feature type="compositionally biased region" description="Basic residues" evidence="1">
    <location>
        <begin position="50"/>
        <end position="59"/>
    </location>
</feature>
<feature type="region of interest" description="Disordered" evidence="1">
    <location>
        <begin position="218"/>
        <end position="258"/>
    </location>
</feature>
<feature type="compositionally biased region" description="Polar residues" evidence="1">
    <location>
        <begin position="218"/>
        <end position="228"/>
    </location>
</feature>
<gene>
    <name evidence="2" type="primary">CECR2</name>
</gene>
<proteinExistence type="predicted"/>
<dbReference type="GO" id="GO:0090537">
    <property type="term" value="C:CERF complex"/>
    <property type="evidence" value="ECO:0007669"/>
    <property type="project" value="InterPro"/>
</dbReference>
<dbReference type="GO" id="GO:0007338">
    <property type="term" value="P:single fertilization"/>
    <property type="evidence" value="ECO:0007669"/>
    <property type="project" value="TreeGrafter"/>
</dbReference>
<feature type="compositionally biased region" description="Polar residues" evidence="1">
    <location>
        <begin position="245"/>
        <end position="258"/>
    </location>
</feature>
<evidence type="ECO:0000256" key="1">
    <source>
        <dbReference type="SAM" id="MobiDB-lite"/>
    </source>
</evidence>
<reference evidence="2" key="1">
    <citation type="submission" date="2016-05" db="EMBL/GenBank/DDBJ databases">
        <authorList>
            <person name="Lavstsen T."/>
            <person name="Jespersen J.S."/>
        </authorList>
    </citation>
    <scope>NUCLEOTIDE SEQUENCE</scope>
    <source>
        <tissue evidence="2">Brain</tissue>
    </source>
</reference>
<feature type="compositionally biased region" description="Polar residues" evidence="1">
    <location>
        <begin position="446"/>
        <end position="455"/>
    </location>
</feature>
<feature type="compositionally biased region" description="Polar residues" evidence="1">
    <location>
        <begin position="414"/>
        <end position="430"/>
    </location>
</feature>
<evidence type="ECO:0000313" key="2">
    <source>
        <dbReference type="EMBL" id="SBP33248.1"/>
    </source>
</evidence>
<organism evidence="2">
    <name type="scientific">Iconisemion striatum</name>
    <dbReference type="NCBI Taxonomy" id="60296"/>
    <lineage>
        <taxon>Eukaryota</taxon>
        <taxon>Metazoa</taxon>
        <taxon>Chordata</taxon>
        <taxon>Craniata</taxon>
        <taxon>Vertebrata</taxon>
        <taxon>Euteleostomi</taxon>
        <taxon>Actinopterygii</taxon>
        <taxon>Neopterygii</taxon>
        <taxon>Teleostei</taxon>
        <taxon>Neoteleostei</taxon>
        <taxon>Acanthomorphata</taxon>
        <taxon>Ovalentaria</taxon>
        <taxon>Atherinomorphae</taxon>
        <taxon>Cyprinodontiformes</taxon>
        <taxon>Nothobranchiidae</taxon>
        <taxon>Iconisemion</taxon>
    </lineage>
</organism>
<dbReference type="PANTHER" id="PTHR47092:SF1">
    <property type="entry name" value="CHROMATIN REMODELING REGULATOR CECR2"/>
    <property type="match status" value="1"/>
</dbReference>
<feature type="compositionally biased region" description="Basic and acidic residues" evidence="1">
    <location>
        <begin position="39"/>
        <end position="49"/>
    </location>
</feature>
<feature type="compositionally biased region" description="Polar residues" evidence="1">
    <location>
        <begin position="310"/>
        <end position="320"/>
    </location>
</feature>
<sequence length="507" mass="55465">MEYNGEDSEYTVMAESLERCFNRALLKHFPSEDGDTDEEFHISREDKERKDKKRNRNHKSLGPESLIRATELVQRNFEQPGPPSGLGNIPVHSSKQPPPTHEVQLLHPAGDKGPDKLSPQQSDLDPKVSTSENKMAATNSNEASLHKNGCSVIKEAPIVTSTTGHYITSADGMQTPLALNVSRSQEKLFGQELPKSSSHSNEQEFDVRIISTQSNGYTTASAHTNESNTSSTEPAPHEPPEHTHNSPQHNTQSPARFPQNLQPLHVSEFHSSSQHMLENKQDQQSEQQITQKQQKPHIRPNTPPEKHTESSTQQRIPNAEQQNHSVPSQSSSIQGMSQSITHGAQPEPPQPAPLTSLPPSHPTLLLPSQPSPADLGDQRPSEPTSGPNSEGPTISPQHTMMSPGPPGNYKHQAFSPNPNQVQLMGSNLGMQAQRGPPHSHHLAGPPNSQGQTNGAMGQYGMNSPLHPHYNQTSMSRPAPPSTHHPYHNQPINNPAPHSTFQQQGGNA</sequence>
<protein>
    <submittedName>
        <fullName evidence="2">Cat eye syndrome chromosome region, candidate 2</fullName>
    </submittedName>
</protein>
<feature type="compositionally biased region" description="Polar residues" evidence="1">
    <location>
        <begin position="381"/>
        <end position="400"/>
    </location>
</feature>